<dbReference type="SUPFAM" id="SSF55961">
    <property type="entry name" value="Bet v1-like"/>
    <property type="match status" value="1"/>
</dbReference>
<keyword evidence="4" id="KW-1185">Reference proteome</keyword>
<protein>
    <submittedName>
        <fullName evidence="3">Activator of Hsp90 ATPase-like protein</fullName>
    </submittedName>
</protein>
<organism evidence="3 4">
    <name type="scientific">Roseateles saccharophilus</name>
    <name type="common">Pseudomonas saccharophila</name>
    <dbReference type="NCBI Taxonomy" id="304"/>
    <lineage>
        <taxon>Bacteria</taxon>
        <taxon>Pseudomonadati</taxon>
        <taxon>Pseudomonadota</taxon>
        <taxon>Betaproteobacteria</taxon>
        <taxon>Burkholderiales</taxon>
        <taxon>Sphaerotilaceae</taxon>
        <taxon>Roseateles</taxon>
    </lineage>
</organism>
<evidence type="ECO:0000259" key="2">
    <source>
        <dbReference type="Pfam" id="PF08327"/>
    </source>
</evidence>
<dbReference type="InterPro" id="IPR013538">
    <property type="entry name" value="ASHA1/2-like_C"/>
</dbReference>
<dbReference type="RefSeq" id="WP_132570775.1">
    <property type="nucleotide sequence ID" value="NZ_CBCSGL010000009.1"/>
</dbReference>
<dbReference type="AlphaFoldDB" id="A0A4R3VDW7"/>
<dbReference type="Proteomes" id="UP000295110">
    <property type="component" value="Unassembled WGS sequence"/>
</dbReference>
<dbReference type="OrthoDB" id="6388102at2"/>
<proteinExistence type="inferred from homology"/>
<dbReference type="Gene3D" id="3.30.530.20">
    <property type="match status" value="1"/>
</dbReference>
<reference evidence="3 4" key="1">
    <citation type="submission" date="2019-03" db="EMBL/GenBank/DDBJ databases">
        <title>Genomic Encyclopedia of Type Strains, Phase IV (KMG-IV): sequencing the most valuable type-strain genomes for metagenomic binning, comparative biology and taxonomic classification.</title>
        <authorList>
            <person name="Goeker M."/>
        </authorList>
    </citation>
    <scope>NUCLEOTIDE SEQUENCE [LARGE SCALE GENOMIC DNA]</scope>
    <source>
        <strain evidence="3 4">DSM 654</strain>
    </source>
</reference>
<evidence type="ECO:0000313" key="4">
    <source>
        <dbReference type="Proteomes" id="UP000295110"/>
    </source>
</evidence>
<comment type="caution">
    <text evidence="3">The sequence shown here is derived from an EMBL/GenBank/DDBJ whole genome shotgun (WGS) entry which is preliminary data.</text>
</comment>
<dbReference type="InterPro" id="IPR023393">
    <property type="entry name" value="START-like_dom_sf"/>
</dbReference>
<feature type="domain" description="Activator of Hsp90 ATPase homologue 1/2-like C-terminal" evidence="2">
    <location>
        <begin position="12"/>
        <end position="144"/>
    </location>
</feature>
<evidence type="ECO:0000313" key="3">
    <source>
        <dbReference type="EMBL" id="TCV00925.1"/>
    </source>
</evidence>
<dbReference type="Pfam" id="PF08327">
    <property type="entry name" value="AHSA1"/>
    <property type="match status" value="1"/>
</dbReference>
<gene>
    <name evidence="3" type="ORF">EV671_100754</name>
</gene>
<accession>A0A4R3VDW7</accession>
<name>A0A4R3VDW7_ROSSA</name>
<dbReference type="EMBL" id="SMBU01000007">
    <property type="protein sequence ID" value="TCV00925.1"/>
    <property type="molecule type" value="Genomic_DNA"/>
</dbReference>
<evidence type="ECO:0000256" key="1">
    <source>
        <dbReference type="ARBA" id="ARBA00006817"/>
    </source>
</evidence>
<sequence length="147" mass="16730">MKDLQFDIAIAAPVVRVWDCMFDPIAYRDWTRAFAEGSYYEGHWAAGRRLRFLDPRGFGMEAVVDESRLHQLMALRLVGEIREGRPVADSPLAREPAHERYVFAPTPEGGTRLVVQLQSWADGFTDFLQASWPQALLRLKALAESTH</sequence>
<comment type="similarity">
    <text evidence="1">Belongs to the AHA1 family.</text>
</comment>